<evidence type="ECO:0000256" key="1">
    <source>
        <dbReference type="ARBA" id="ARBA00022679"/>
    </source>
</evidence>
<dbReference type="Pfam" id="PF04263">
    <property type="entry name" value="TPK_catalytic"/>
    <property type="match status" value="1"/>
</dbReference>
<dbReference type="Gene3D" id="3.40.50.10240">
    <property type="entry name" value="Thiamin pyrophosphokinase, catalytic domain"/>
    <property type="match status" value="1"/>
</dbReference>
<dbReference type="SUPFAM" id="SSF63999">
    <property type="entry name" value="Thiamin pyrophosphokinase, catalytic domain"/>
    <property type="match status" value="1"/>
</dbReference>
<dbReference type="GO" id="GO:0016301">
    <property type="term" value="F:kinase activity"/>
    <property type="evidence" value="ECO:0007669"/>
    <property type="project" value="UniProtKB-KW"/>
</dbReference>
<keyword evidence="2" id="KW-0547">Nucleotide-binding</keyword>
<evidence type="ECO:0000259" key="6">
    <source>
        <dbReference type="SMART" id="SM00983"/>
    </source>
</evidence>
<evidence type="ECO:0000256" key="3">
    <source>
        <dbReference type="ARBA" id="ARBA00022777"/>
    </source>
</evidence>
<dbReference type="EMBL" id="AE014074">
    <property type="protein sequence ID" value="AAM78800.1"/>
    <property type="molecule type" value="Genomic_DNA"/>
</dbReference>
<dbReference type="Pfam" id="PF04265">
    <property type="entry name" value="TPK_B1_binding"/>
    <property type="match status" value="1"/>
</dbReference>
<dbReference type="GO" id="GO:0006772">
    <property type="term" value="P:thiamine metabolic process"/>
    <property type="evidence" value="ECO:0007669"/>
    <property type="project" value="UniProtKB-UniRule"/>
</dbReference>
<dbReference type="InterPro" id="IPR006282">
    <property type="entry name" value="Thi_PPkinase"/>
</dbReference>
<feature type="domain" description="Thiamin pyrophosphokinase thiamin-binding" evidence="6">
    <location>
        <begin position="139"/>
        <end position="202"/>
    </location>
</feature>
<dbReference type="EC" id="2.7.6.2" evidence="5"/>
<evidence type="ECO:0000256" key="4">
    <source>
        <dbReference type="ARBA" id="ARBA00022840"/>
    </source>
</evidence>
<gene>
    <name evidence="7" type="ordered locus">SpyM3_0193</name>
</gene>
<dbReference type="Proteomes" id="UP000000564">
    <property type="component" value="Chromosome"/>
</dbReference>
<dbReference type="AlphaFoldDB" id="A0A0H2UTC6"/>
<dbReference type="CDD" id="cd07995">
    <property type="entry name" value="TPK"/>
    <property type="match status" value="1"/>
</dbReference>
<dbReference type="GO" id="GO:0009229">
    <property type="term" value="P:thiamine diphosphate biosynthetic process"/>
    <property type="evidence" value="ECO:0007669"/>
    <property type="project" value="InterPro"/>
</dbReference>
<keyword evidence="1" id="KW-0808">Transferase</keyword>
<evidence type="ECO:0000313" key="7">
    <source>
        <dbReference type="EMBL" id="AAM78800.1"/>
    </source>
</evidence>
<dbReference type="RefSeq" id="WP_002991151.1">
    <property type="nucleotide sequence ID" value="NC_004070.1"/>
</dbReference>
<evidence type="ECO:0000313" key="8">
    <source>
        <dbReference type="Proteomes" id="UP000000564"/>
    </source>
</evidence>
<dbReference type="NCBIfam" id="TIGR01378">
    <property type="entry name" value="thi_PPkinase"/>
    <property type="match status" value="1"/>
</dbReference>
<dbReference type="GO" id="GO:0030975">
    <property type="term" value="F:thiamine binding"/>
    <property type="evidence" value="ECO:0007669"/>
    <property type="project" value="InterPro"/>
</dbReference>
<dbReference type="InterPro" id="IPR007373">
    <property type="entry name" value="Thiamin_PyroPKinase_B1-bd"/>
</dbReference>
<dbReference type="PANTHER" id="PTHR41299:SF1">
    <property type="entry name" value="THIAMINE PYROPHOSPHOKINASE"/>
    <property type="match status" value="1"/>
</dbReference>
<dbReference type="KEGG" id="spg:SpyM3_0193"/>
<reference evidence="7 8" key="1">
    <citation type="journal article" date="2002" name="Proc. Natl. Acad. Sci. U.S.A.">
        <title>Genome sequence of a serotype M3 strain of group A Streptococcus: phage-encoded toxins, the high-virulence phenotype, and clone emergence.</title>
        <authorList>
            <person name="Beres S.B."/>
            <person name="Sylva G.L."/>
            <person name="Barbian K.D."/>
            <person name="Lei B."/>
            <person name="Hoff J.S."/>
            <person name="Mammarella N.D."/>
            <person name="Liu M.Y."/>
            <person name="Smoot J.C."/>
            <person name="Porcella S.F."/>
            <person name="Parkins L.D."/>
            <person name="Campbell D.S."/>
            <person name="Smith T.M."/>
            <person name="McCormick J.K."/>
            <person name="Leung D.Y."/>
            <person name="Schlievert P.M."/>
            <person name="Musser J.M."/>
        </authorList>
    </citation>
    <scope>NUCLEOTIDE SEQUENCE [LARGE SCALE GENOMIC DNA]</scope>
    <source>
        <strain evidence="8">ATCC BAA-595 / MGAS315</strain>
    </source>
</reference>
<dbReference type="InterPro" id="IPR053149">
    <property type="entry name" value="TPK"/>
</dbReference>
<name>A0A0H2UTC6_STRP3</name>
<keyword evidence="4" id="KW-0067">ATP-binding</keyword>
<protein>
    <recommendedName>
        <fullName evidence="5">Thiamine diphosphokinase</fullName>
        <ecNumber evidence="5">2.7.6.2</ecNumber>
    </recommendedName>
</protein>
<evidence type="ECO:0000256" key="2">
    <source>
        <dbReference type="ARBA" id="ARBA00022741"/>
    </source>
</evidence>
<dbReference type="GO" id="GO:0004788">
    <property type="term" value="F:thiamine diphosphokinase activity"/>
    <property type="evidence" value="ECO:0007669"/>
    <property type="project" value="UniProtKB-UniRule"/>
</dbReference>
<evidence type="ECO:0000256" key="5">
    <source>
        <dbReference type="NCBIfam" id="TIGR01378"/>
    </source>
</evidence>
<dbReference type="InterPro" id="IPR036759">
    <property type="entry name" value="TPK_catalytic_sf"/>
</dbReference>
<dbReference type="InterPro" id="IPR007371">
    <property type="entry name" value="TPK_catalytic"/>
</dbReference>
<organism evidence="7 8">
    <name type="scientific">Streptococcus pyogenes serotype M3 (strain ATCC BAA-595 / MGAS315)</name>
    <dbReference type="NCBI Taxonomy" id="198466"/>
    <lineage>
        <taxon>Bacteria</taxon>
        <taxon>Bacillati</taxon>
        <taxon>Bacillota</taxon>
        <taxon>Bacilli</taxon>
        <taxon>Lactobacillales</taxon>
        <taxon>Streptococcaceae</taxon>
        <taxon>Streptococcus</taxon>
    </lineage>
</organism>
<dbReference type="PANTHER" id="PTHR41299">
    <property type="entry name" value="THIAMINE PYROPHOSPHOKINASE"/>
    <property type="match status" value="1"/>
</dbReference>
<sequence>MTKVALFSGGDLSYFTREFDYFVGIDSGSLFLLENGLPLNMAVGDFDSVSQEAFTDIKEKAELFITAHPEKNDTDTELALKEVFARFPEAEVTIFGAFGGRMDHLLSNIFLPSDPGIAPFMAQIALRDQQNMITYRPAGQHLIHQEEGMTYVAFMAEGEADLTITGAKFELTQDNFFKKKIYSSNAFIHQPITVSLPSGYLIIIQSKDWS</sequence>
<keyword evidence="3" id="KW-0418">Kinase</keyword>
<dbReference type="SMART" id="SM00983">
    <property type="entry name" value="TPK_B1_binding"/>
    <property type="match status" value="1"/>
</dbReference>
<accession>A0A0H2UTC6</accession>
<proteinExistence type="predicted"/>
<dbReference type="HOGENOM" id="CLU_044237_1_0_9"/>
<dbReference type="GO" id="GO:0005524">
    <property type="term" value="F:ATP binding"/>
    <property type="evidence" value="ECO:0007669"/>
    <property type="project" value="UniProtKB-KW"/>
</dbReference>